<evidence type="ECO:0000256" key="2">
    <source>
        <dbReference type="ARBA" id="ARBA00022723"/>
    </source>
</evidence>
<name>A0A9P7Q2Y1_9HYPO</name>
<evidence type="ECO:0000259" key="5">
    <source>
        <dbReference type="PROSITE" id="PS50048"/>
    </source>
</evidence>
<dbReference type="GO" id="GO:0008270">
    <property type="term" value="F:zinc ion binding"/>
    <property type="evidence" value="ECO:0007669"/>
    <property type="project" value="InterPro"/>
</dbReference>
<dbReference type="PANTHER" id="PTHR31001">
    <property type="entry name" value="UNCHARACTERIZED TRANSCRIPTIONAL REGULATORY PROTEIN"/>
    <property type="match status" value="1"/>
</dbReference>
<evidence type="ECO:0000256" key="4">
    <source>
        <dbReference type="SAM" id="MobiDB-lite"/>
    </source>
</evidence>
<dbReference type="SMART" id="SM00906">
    <property type="entry name" value="Fungal_trans"/>
    <property type="match status" value="1"/>
</dbReference>
<dbReference type="GO" id="GO:0003677">
    <property type="term" value="F:DNA binding"/>
    <property type="evidence" value="ECO:0007669"/>
    <property type="project" value="InterPro"/>
</dbReference>
<evidence type="ECO:0000313" key="6">
    <source>
        <dbReference type="EMBL" id="KAG6117048.1"/>
    </source>
</evidence>
<dbReference type="SUPFAM" id="SSF57701">
    <property type="entry name" value="Zn2/Cys6 DNA-binding domain"/>
    <property type="match status" value="1"/>
</dbReference>
<gene>
    <name evidence="6" type="ORF">E4U13_001382</name>
</gene>
<keyword evidence="7" id="KW-1185">Reference proteome</keyword>
<feature type="compositionally biased region" description="Basic residues" evidence="4">
    <location>
        <begin position="664"/>
        <end position="682"/>
    </location>
</feature>
<accession>A0A9P7Q2Y1</accession>
<dbReference type="SMART" id="SM00066">
    <property type="entry name" value="GAL4"/>
    <property type="match status" value="1"/>
</dbReference>
<dbReference type="CDD" id="cd00067">
    <property type="entry name" value="GAL4"/>
    <property type="match status" value="1"/>
</dbReference>
<dbReference type="InterPro" id="IPR050613">
    <property type="entry name" value="Sec_Metabolite_Reg"/>
</dbReference>
<comment type="caution">
    <text evidence="6">The sequence shown here is derived from an EMBL/GenBank/DDBJ whole genome shotgun (WGS) entry which is preliminary data.</text>
</comment>
<comment type="subcellular location">
    <subcellularLocation>
        <location evidence="1">Nucleus</location>
    </subcellularLocation>
</comment>
<keyword evidence="2" id="KW-0479">Metal-binding</keyword>
<evidence type="ECO:0000313" key="7">
    <source>
        <dbReference type="Proteomes" id="UP000732380"/>
    </source>
</evidence>
<dbReference type="PROSITE" id="PS50048">
    <property type="entry name" value="ZN2_CY6_FUNGAL_2"/>
    <property type="match status" value="1"/>
</dbReference>
<dbReference type="InterPro" id="IPR007219">
    <property type="entry name" value="XnlR_reg_dom"/>
</dbReference>
<dbReference type="CDD" id="cd12148">
    <property type="entry name" value="fungal_TF_MHR"/>
    <property type="match status" value="1"/>
</dbReference>
<dbReference type="Pfam" id="PF04082">
    <property type="entry name" value="Fungal_trans"/>
    <property type="match status" value="1"/>
</dbReference>
<organism evidence="6 7">
    <name type="scientific">Claviceps humidiphila</name>
    <dbReference type="NCBI Taxonomy" id="1294629"/>
    <lineage>
        <taxon>Eukaryota</taxon>
        <taxon>Fungi</taxon>
        <taxon>Dikarya</taxon>
        <taxon>Ascomycota</taxon>
        <taxon>Pezizomycotina</taxon>
        <taxon>Sordariomycetes</taxon>
        <taxon>Hypocreomycetidae</taxon>
        <taxon>Hypocreales</taxon>
        <taxon>Clavicipitaceae</taxon>
        <taxon>Claviceps</taxon>
    </lineage>
</organism>
<evidence type="ECO:0000256" key="3">
    <source>
        <dbReference type="ARBA" id="ARBA00023242"/>
    </source>
</evidence>
<dbReference type="Proteomes" id="UP000732380">
    <property type="component" value="Unassembled WGS sequence"/>
</dbReference>
<dbReference type="AlphaFoldDB" id="A0A9P7Q2Y1"/>
<dbReference type="GO" id="GO:0006351">
    <property type="term" value="P:DNA-templated transcription"/>
    <property type="evidence" value="ECO:0007669"/>
    <property type="project" value="InterPro"/>
</dbReference>
<dbReference type="GO" id="GO:0000981">
    <property type="term" value="F:DNA-binding transcription factor activity, RNA polymerase II-specific"/>
    <property type="evidence" value="ECO:0007669"/>
    <property type="project" value="InterPro"/>
</dbReference>
<feature type="compositionally biased region" description="Low complexity" evidence="4">
    <location>
        <begin position="566"/>
        <end position="576"/>
    </location>
</feature>
<feature type="compositionally biased region" description="Polar residues" evidence="4">
    <location>
        <begin position="577"/>
        <end position="595"/>
    </location>
</feature>
<sequence>MADAQPASGGAGDDAHRDAAYNRSACTECQRRKQKCNREWPCDRCQRRKIADECRYNYSNPALDVPAHDLTEKLKRTHDEYASRGSDQAEGEEEDVGFDALATRLYATLGIDHGVNEKPAPKQDYVSVDSSPQMQRVLKLLPQRQSMDILMQNFLTDINYHYYIIYPPVFLQDYHIWWERRPRNRSISLQYTCLLAIVCACALQHVEPASEPIFESEFGDSLDVVSDQLHAAMRELASVIPVGHYHILNVQRLLHSCYWYKAEAKFLEAWHVLSAAILEGRELGYHKAPAPGTVSDFDLEMQRRLWCILDTWDWQISSGLSRPKIIDRADCDADLPELTLEGHIVSPLLHMKMQSQLTRQLASRFSAPKNIIAPAEVREYKVIIEKWVDQFPPEYAFENPDTSKDQKCPWLFAHRFYVYTMACLLILNPIRHYMVKKYTLESPEDELMIRKVGIWYSLKLMKTLRLWVDKVYNRDGRLHFIIFSIFDTAAMLCTAVLKDTEHMIANRDEILPAIGDAVDMLKKLNMISKTSKTSYDILERLVRRLPTAVPRNDSGRQFKRPKTKSKSPSTASATKKGSVSTQNSRATSSASQPPVQLETASVTAVVPQESQGFQGSQQVQPIVASIPAAPLPAAPLPLPGENEVPSSHAAPRQYSYDSRDYTQHHQHNPQHQHQHQHHHQHQHQYQQHNPQHYAPHNVNYIPLDSHPTLTAPHPGDYIPAPPNPGHYIEQQPLWSETAPPHGIGAQGLVPTFPTTDEALGLEEDAYQPIVVADPGPDFNIENLSETQLGELAPLWNWHSGNLDFASMNMPTNAMHSGGYSQTM</sequence>
<dbReference type="Pfam" id="PF00172">
    <property type="entry name" value="Zn_clus"/>
    <property type="match status" value="1"/>
</dbReference>
<dbReference type="InterPro" id="IPR036864">
    <property type="entry name" value="Zn2-C6_fun-type_DNA-bd_sf"/>
</dbReference>
<dbReference type="EMBL" id="SRQM01000153">
    <property type="protein sequence ID" value="KAG6117048.1"/>
    <property type="molecule type" value="Genomic_DNA"/>
</dbReference>
<feature type="domain" description="Zn(2)-C6 fungal-type" evidence="5">
    <location>
        <begin position="25"/>
        <end position="56"/>
    </location>
</feature>
<keyword evidence="3" id="KW-0539">Nucleus</keyword>
<evidence type="ECO:0000256" key="1">
    <source>
        <dbReference type="ARBA" id="ARBA00004123"/>
    </source>
</evidence>
<proteinExistence type="predicted"/>
<feature type="region of interest" description="Disordered" evidence="4">
    <location>
        <begin position="549"/>
        <end position="595"/>
    </location>
</feature>
<feature type="compositionally biased region" description="Low complexity" evidence="4">
    <location>
        <begin position="683"/>
        <end position="693"/>
    </location>
</feature>
<reference evidence="6 7" key="1">
    <citation type="journal article" date="2020" name="bioRxiv">
        <title>Whole genome comparisons of ergot fungi reveals the divergence and evolution of species within the genus Claviceps are the result of varying mechanisms driving genome evolution and host range expansion.</title>
        <authorList>
            <person name="Wyka S.A."/>
            <person name="Mondo S.J."/>
            <person name="Liu M."/>
            <person name="Dettman J."/>
            <person name="Nalam V."/>
            <person name="Broders K.D."/>
        </authorList>
    </citation>
    <scope>NUCLEOTIDE SEQUENCE [LARGE SCALE GENOMIC DNA]</scope>
    <source>
        <strain evidence="6 7">LM576</strain>
    </source>
</reference>
<dbReference type="GO" id="GO:0005634">
    <property type="term" value="C:nucleus"/>
    <property type="evidence" value="ECO:0007669"/>
    <property type="project" value="UniProtKB-SubCell"/>
</dbReference>
<protein>
    <recommendedName>
        <fullName evidence="5">Zn(2)-C6 fungal-type domain-containing protein</fullName>
    </recommendedName>
</protein>
<dbReference type="InterPro" id="IPR001138">
    <property type="entry name" value="Zn2Cys6_DnaBD"/>
</dbReference>
<dbReference type="Gene3D" id="4.10.240.10">
    <property type="entry name" value="Zn(2)-C6 fungal-type DNA-binding domain"/>
    <property type="match status" value="1"/>
</dbReference>
<feature type="region of interest" description="Disordered" evidence="4">
    <location>
        <begin position="661"/>
        <end position="698"/>
    </location>
</feature>
<dbReference type="PANTHER" id="PTHR31001:SF84">
    <property type="entry name" value="FUNGAL SPECIFIC TRANSCRIPTION FACTOR"/>
    <property type="match status" value="1"/>
</dbReference>